<accession>X1BK62</accession>
<feature type="transmembrane region" description="Helical" evidence="1">
    <location>
        <begin position="151"/>
        <end position="170"/>
    </location>
</feature>
<gene>
    <name evidence="3" type="ORF">S01H4_38941</name>
</gene>
<evidence type="ECO:0000313" key="3">
    <source>
        <dbReference type="EMBL" id="GAG95430.1"/>
    </source>
</evidence>
<dbReference type="GO" id="GO:0080120">
    <property type="term" value="P:CAAX-box protein maturation"/>
    <property type="evidence" value="ECO:0007669"/>
    <property type="project" value="UniProtKB-ARBA"/>
</dbReference>
<feature type="domain" description="CAAX prenyl protease 2/Lysostaphin resistance protein A-like" evidence="2">
    <location>
        <begin position="102"/>
        <end position="187"/>
    </location>
</feature>
<organism evidence="3">
    <name type="scientific">marine sediment metagenome</name>
    <dbReference type="NCBI Taxonomy" id="412755"/>
    <lineage>
        <taxon>unclassified sequences</taxon>
        <taxon>metagenomes</taxon>
        <taxon>ecological metagenomes</taxon>
    </lineage>
</organism>
<feature type="transmembrane region" description="Helical" evidence="1">
    <location>
        <begin position="122"/>
        <end position="145"/>
    </location>
</feature>
<dbReference type="GO" id="GO:0004175">
    <property type="term" value="F:endopeptidase activity"/>
    <property type="evidence" value="ECO:0007669"/>
    <property type="project" value="UniProtKB-ARBA"/>
</dbReference>
<feature type="transmembrane region" description="Helical" evidence="1">
    <location>
        <begin position="31"/>
        <end position="49"/>
    </location>
</feature>
<evidence type="ECO:0000259" key="2">
    <source>
        <dbReference type="Pfam" id="PF02517"/>
    </source>
</evidence>
<dbReference type="InterPro" id="IPR003675">
    <property type="entry name" value="Rce1/LyrA-like_dom"/>
</dbReference>
<keyword evidence="1" id="KW-0472">Membrane</keyword>
<comment type="caution">
    <text evidence="3">The sequence shown here is derived from an EMBL/GenBank/DDBJ whole genome shotgun (WGS) entry which is preliminary data.</text>
</comment>
<keyword evidence="1" id="KW-1133">Transmembrane helix</keyword>
<proteinExistence type="predicted"/>
<dbReference type="Pfam" id="PF02517">
    <property type="entry name" value="Rce1-like"/>
    <property type="match status" value="1"/>
</dbReference>
<feature type="transmembrane region" description="Helical" evidence="1">
    <location>
        <begin position="6"/>
        <end position="24"/>
    </location>
</feature>
<protein>
    <recommendedName>
        <fullName evidence="2">CAAX prenyl protease 2/Lysostaphin resistance protein A-like domain-containing protein</fullName>
    </recommendedName>
</protein>
<dbReference type="EMBL" id="BART01021042">
    <property type="protein sequence ID" value="GAG95430.1"/>
    <property type="molecule type" value="Genomic_DNA"/>
</dbReference>
<dbReference type="AlphaFoldDB" id="X1BK62"/>
<name>X1BK62_9ZZZZ</name>
<reference evidence="3" key="1">
    <citation type="journal article" date="2014" name="Front. Microbiol.">
        <title>High frequency of phylogenetically diverse reductive dehalogenase-homologous genes in deep subseafloor sedimentary metagenomes.</title>
        <authorList>
            <person name="Kawai M."/>
            <person name="Futagami T."/>
            <person name="Toyoda A."/>
            <person name="Takaki Y."/>
            <person name="Nishi S."/>
            <person name="Hori S."/>
            <person name="Arai W."/>
            <person name="Tsubouchi T."/>
            <person name="Morono Y."/>
            <person name="Uchiyama I."/>
            <person name="Ito T."/>
            <person name="Fujiyama A."/>
            <person name="Inagaki F."/>
            <person name="Takami H."/>
        </authorList>
    </citation>
    <scope>NUCLEOTIDE SEQUENCE</scope>
    <source>
        <strain evidence="3">Expedition CK06-06</strain>
    </source>
</reference>
<evidence type="ECO:0000256" key="1">
    <source>
        <dbReference type="SAM" id="Phobius"/>
    </source>
</evidence>
<feature type="non-terminal residue" evidence="3">
    <location>
        <position position="190"/>
    </location>
</feature>
<feature type="transmembrane region" description="Helical" evidence="1">
    <location>
        <begin position="69"/>
        <end position="91"/>
    </location>
</feature>
<keyword evidence="1" id="KW-0812">Transmembrane</keyword>
<sequence>MKKDPLSIGLCFLAIALSLNLMTYDVLFQPLFISCMLGVAGIAFMEWGVKDTDPVAQNYFSSSSLVMFGYTILGFIVLSLIGFVGVNLSIIDTLSVADKIQYGIAISINEESFFRGAFLEWLLANTGWEGGSIVVSSVFFTAYHFYVTGFVWSKLAFIFLAGIVLGKIYCQTRRLWPSSLTHILHNVRMV</sequence>